<keyword evidence="7" id="KW-1133">Transmembrane helix</keyword>
<dbReference type="Pfam" id="PF07645">
    <property type="entry name" value="EGF_CA"/>
    <property type="match status" value="1"/>
</dbReference>
<name>V4A0R9_LOTGI</name>
<dbReference type="GO" id="GO:0048731">
    <property type="term" value="P:system development"/>
    <property type="evidence" value="ECO:0007669"/>
    <property type="project" value="UniProtKB-ARBA"/>
</dbReference>
<evidence type="ECO:0000256" key="11">
    <source>
        <dbReference type="PROSITE-ProRule" id="PRU00076"/>
    </source>
</evidence>
<protein>
    <recommendedName>
        <fullName evidence="12">EGF-like domain-containing protein</fullName>
    </recommendedName>
</protein>
<dbReference type="SUPFAM" id="SSF57196">
    <property type="entry name" value="EGF/Laminin"/>
    <property type="match status" value="1"/>
</dbReference>
<dbReference type="FunFam" id="2.10.25.10:FF:000202">
    <property type="entry name" value="Multiple epidermal growth factor-like domains 8"/>
    <property type="match status" value="1"/>
</dbReference>
<dbReference type="OrthoDB" id="5965479at2759"/>
<evidence type="ECO:0000256" key="3">
    <source>
        <dbReference type="ARBA" id="ARBA00022692"/>
    </source>
</evidence>
<dbReference type="InterPro" id="IPR049883">
    <property type="entry name" value="NOTCH1_EGF-like"/>
</dbReference>
<evidence type="ECO:0000313" key="13">
    <source>
        <dbReference type="EMBL" id="ESO88520.1"/>
    </source>
</evidence>
<keyword evidence="14" id="KW-1185">Reference proteome</keyword>
<dbReference type="GO" id="GO:0016020">
    <property type="term" value="C:membrane"/>
    <property type="evidence" value="ECO:0007669"/>
    <property type="project" value="UniProtKB-SubCell"/>
</dbReference>
<dbReference type="Gene3D" id="2.10.25.10">
    <property type="entry name" value="Laminin"/>
    <property type="match status" value="1"/>
</dbReference>
<dbReference type="Proteomes" id="UP000030746">
    <property type="component" value="Unassembled WGS sequence"/>
</dbReference>
<dbReference type="InterPro" id="IPR000152">
    <property type="entry name" value="EGF-type_Asp/Asn_hydroxyl_site"/>
</dbReference>
<evidence type="ECO:0000256" key="9">
    <source>
        <dbReference type="ARBA" id="ARBA00023157"/>
    </source>
</evidence>
<evidence type="ECO:0000256" key="7">
    <source>
        <dbReference type="ARBA" id="ARBA00022989"/>
    </source>
</evidence>
<evidence type="ECO:0000256" key="6">
    <source>
        <dbReference type="ARBA" id="ARBA00022837"/>
    </source>
</evidence>
<dbReference type="InterPro" id="IPR001881">
    <property type="entry name" value="EGF-like_Ca-bd_dom"/>
</dbReference>
<keyword evidence="6" id="KW-0106">Calcium</keyword>
<feature type="domain" description="EGF-like" evidence="12">
    <location>
        <begin position="15"/>
        <end position="55"/>
    </location>
</feature>
<keyword evidence="10" id="KW-0325">Glycoprotein</keyword>
<dbReference type="OMA" id="GRSECHQ"/>
<evidence type="ECO:0000256" key="1">
    <source>
        <dbReference type="ARBA" id="ARBA00004479"/>
    </source>
</evidence>
<keyword evidence="8" id="KW-0472">Membrane</keyword>
<dbReference type="PROSITE" id="PS00010">
    <property type="entry name" value="ASX_HYDROXYL"/>
    <property type="match status" value="1"/>
</dbReference>
<evidence type="ECO:0000313" key="14">
    <source>
        <dbReference type="Proteomes" id="UP000030746"/>
    </source>
</evidence>
<keyword evidence="4" id="KW-0732">Signal</keyword>
<dbReference type="InterPro" id="IPR018097">
    <property type="entry name" value="EGF_Ca-bd_CS"/>
</dbReference>
<dbReference type="HOGENOM" id="CLU_2963398_0_0_1"/>
<evidence type="ECO:0000256" key="2">
    <source>
        <dbReference type="ARBA" id="ARBA00022536"/>
    </source>
</evidence>
<evidence type="ECO:0000256" key="5">
    <source>
        <dbReference type="ARBA" id="ARBA00022737"/>
    </source>
</evidence>
<comment type="caution">
    <text evidence="11">Lacks conserved residue(s) required for the propagation of feature annotation.</text>
</comment>
<dbReference type="InterPro" id="IPR000742">
    <property type="entry name" value="EGF"/>
</dbReference>
<dbReference type="CDD" id="cd00054">
    <property type="entry name" value="EGF_CA"/>
    <property type="match status" value="1"/>
</dbReference>
<keyword evidence="9" id="KW-1015">Disulfide bond</keyword>
<dbReference type="GO" id="GO:0005509">
    <property type="term" value="F:calcium ion binding"/>
    <property type="evidence" value="ECO:0007669"/>
    <property type="project" value="InterPro"/>
</dbReference>
<sequence>MIYLSPFWKYKSIVDINECMEGGARCHKDAGCLNNKGSYNCICSGEFYGDGKNCRGWYK</sequence>
<dbReference type="EMBL" id="KB202679">
    <property type="protein sequence ID" value="ESO88520.1"/>
    <property type="molecule type" value="Genomic_DNA"/>
</dbReference>
<organism evidence="13 14">
    <name type="scientific">Lottia gigantea</name>
    <name type="common">Giant owl limpet</name>
    <dbReference type="NCBI Taxonomy" id="225164"/>
    <lineage>
        <taxon>Eukaryota</taxon>
        <taxon>Metazoa</taxon>
        <taxon>Spiralia</taxon>
        <taxon>Lophotrochozoa</taxon>
        <taxon>Mollusca</taxon>
        <taxon>Gastropoda</taxon>
        <taxon>Patellogastropoda</taxon>
        <taxon>Lottioidea</taxon>
        <taxon>Lottiidae</taxon>
        <taxon>Lottia</taxon>
    </lineage>
</organism>
<dbReference type="SMART" id="SM00179">
    <property type="entry name" value="EGF_CA"/>
    <property type="match status" value="1"/>
</dbReference>
<proteinExistence type="predicted"/>
<dbReference type="RefSeq" id="XP_009060791.1">
    <property type="nucleotide sequence ID" value="XM_009062543.1"/>
</dbReference>
<evidence type="ECO:0000259" key="12">
    <source>
        <dbReference type="PROSITE" id="PS50026"/>
    </source>
</evidence>
<evidence type="ECO:0000256" key="8">
    <source>
        <dbReference type="ARBA" id="ARBA00023136"/>
    </source>
</evidence>
<gene>
    <name evidence="13" type="ORF">LOTGIDRAFT_145864</name>
</gene>
<dbReference type="KEGG" id="lgi:LOTGIDRAFT_145864"/>
<dbReference type="CTD" id="20235033"/>
<comment type="subcellular location">
    <subcellularLocation>
        <location evidence="1">Membrane</location>
        <topology evidence="1">Single-pass type I membrane protein</topology>
    </subcellularLocation>
</comment>
<evidence type="ECO:0000256" key="10">
    <source>
        <dbReference type="ARBA" id="ARBA00023180"/>
    </source>
</evidence>
<accession>V4A0R9</accession>
<dbReference type="PROSITE" id="PS01187">
    <property type="entry name" value="EGF_CA"/>
    <property type="match status" value="1"/>
</dbReference>
<dbReference type="AlphaFoldDB" id="V4A0R9"/>
<dbReference type="GO" id="GO:0048513">
    <property type="term" value="P:animal organ development"/>
    <property type="evidence" value="ECO:0007669"/>
    <property type="project" value="UniProtKB-ARBA"/>
</dbReference>
<dbReference type="PROSITE" id="PS50026">
    <property type="entry name" value="EGF_3"/>
    <property type="match status" value="1"/>
</dbReference>
<reference evidence="13 14" key="1">
    <citation type="journal article" date="2013" name="Nature">
        <title>Insights into bilaterian evolution from three spiralian genomes.</title>
        <authorList>
            <person name="Simakov O."/>
            <person name="Marletaz F."/>
            <person name="Cho S.J."/>
            <person name="Edsinger-Gonzales E."/>
            <person name="Havlak P."/>
            <person name="Hellsten U."/>
            <person name="Kuo D.H."/>
            <person name="Larsson T."/>
            <person name="Lv J."/>
            <person name="Arendt D."/>
            <person name="Savage R."/>
            <person name="Osoegawa K."/>
            <person name="de Jong P."/>
            <person name="Grimwood J."/>
            <person name="Chapman J.A."/>
            <person name="Shapiro H."/>
            <person name="Aerts A."/>
            <person name="Otillar R.P."/>
            <person name="Terry A.Y."/>
            <person name="Boore J.L."/>
            <person name="Grigoriev I.V."/>
            <person name="Lindberg D.R."/>
            <person name="Seaver E.C."/>
            <person name="Weisblat D.A."/>
            <person name="Putnam N.H."/>
            <person name="Rokhsar D.S."/>
        </authorList>
    </citation>
    <scope>NUCLEOTIDE SEQUENCE [LARGE SCALE GENOMIC DNA]</scope>
</reference>
<keyword evidence="3" id="KW-0812">Transmembrane</keyword>
<keyword evidence="2 11" id="KW-0245">EGF-like domain</keyword>
<keyword evidence="5" id="KW-0677">Repeat</keyword>
<evidence type="ECO:0000256" key="4">
    <source>
        <dbReference type="ARBA" id="ARBA00022729"/>
    </source>
</evidence>
<dbReference type="GeneID" id="20235033"/>